<dbReference type="EC" id="5.6.2.4" evidence="6"/>
<evidence type="ECO:0000256" key="2">
    <source>
        <dbReference type="ARBA" id="ARBA00023125"/>
    </source>
</evidence>
<dbReference type="Gene3D" id="3.40.50.300">
    <property type="entry name" value="P-loop containing nucleotide triphosphate hydrolases"/>
    <property type="match status" value="1"/>
</dbReference>
<dbReference type="GO" id="GO:0005634">
    <property type="term" value="C:nucleus"/>
    <property type="evidence" value="ECO:0007669"/>
    <property type="project" value="TreeGrafter"/>
</dbReference>
<dbReference type="GO" id="GO:0016787">
    <property type="term" value="F:hydrolase activity"/>
    <property type="evidence" value="ECO:0007669"/>
    <property type="project" value="UniProtKB-KW"/>
</dbReference>
<dbReference type="PROSITE" id="PS51194">
    <property type="entry name" value="HELICASE_CTER"/>
    <property type="match status" value="1"/>
</dbReference>
<dbReference type="GO" id="GO:0005694">
    <property type="term" value="C:chromosome"/>
    <property type="evidence" value="ECO:0007669"/>
    <property type="project" value="TreeGrafter"/>
</dbReference>
<dbReference type="GO" id="GO:0043138">
    <property type="term" value="F:3'-5' DNA helicase activity"/>
    <property type="evidence" value="ECO:0007669"/>
    <property type="project" value="UniProtKB-EC"/>
</dbReference>
<dbReference type="Proteomes" id="UP001321760">
    <property type="component" value="Unassembled WGS sequence"/>
</dbReference>
<keyword evidence="3" id="KW-0413">Isomerase</keyword>
<keyword evidence="2" id="KW-0238">DNA-binding</keyword>
<feature type="domain" description="Helicase C-terminal" evidence="7">
    <location>
        <begin position="37"/>
        <end position="203"/>
    </location>
</feature>
<accession>A0AAV9GRI4</accession>
<comment type="catalytic activity">
    <reaction evidence="5">
        <text>Couples ATP hydrolysis with the unwinding of duplex DNA by translocating in the 3'-5' direction.</text>
        <dbReference type="EC" id="5.6.2.4"/>
    </reaction>
</comment>
<evidence type="ECO:0000259" key="7">
    <source>
        <dbReference type="PROSITE" id="PS51194"/>
    </source>
</evidence>
<evidence type="ECO:0000313" key="8">
    <source>
        <dbReference type="EMBL" id="KAK4450971.1"/>
    </source>
</evidence>
<evidence type="ECO:0000256" key="4">
    <source>
        <dbReference type="ARBA" id="ARBA00023242"/>
    </source>
</evidence>
<dbReference type="SUPFAM" id="SSF52540">
    <property type="entry name" value="P-loop containing nucleoside triphosphate hydrolases"/>
    <property type="match status" value="1"/>
</dbReference>
<dbReference type="Pfam" id="PF09382">
    <property type="entry name" value="RQC"/>
    <property type="match status" value="1"/>
</dbReference>
<dbReference type="SMART" id="SM00490">
    <property type="entry name" value="HELICc"/>
    <property type="match status" value="1"/>
</dbReference>
<reference evidence="8" key="1">
    <citation type="journal article" date="2023" name="Mol. Phylogenet. Evol.">
        <title>Genome-scale phylogeny and comparative genomics of the fungal order Sordariales.</title>
        <authorList>
            <person name="Hensen N."/>
            <person name="Bonometti L."/>
            <person name="Westerberg I."/>
            <person name="Brannstrom I.O."/>
            <person name="Guillou S."/>
            <person name="Cros-Aarteil S."/>
            <person name="Calhoun S."/>
            <person name="Haridas S."/>
            <person name="Kuo A."/>
            <person name="Mondo S."/>
            <person name="Pangilinan J."/>
            <person name="Riley R."/>
            <person name="LaButti K."/>
            <person name="Andreopoulos B."/>
            <person name="Lipzen A."/>
            <person name="Chen C."/>
            <person name="Yan M."/>
            <person name="Daum C."/>
            <person name="Ng V."/>
            <person name="Clum A."/>
            <person name="Steindorff A."/>
            <person name="Ohm R.A."/>
            <person name="Martin F."/>
            <person name="Silar P."/>
            <person name="Natvig D.O."/>
            <person name="Lalanne C."/>
            <person name="Gautier V."/>
            <person name="Ament-Velasquez S.L."/>
            <person name="Kruys A."/>
            <person name="Hutchinson M.I."/>
            <person name="Powell A.J."/>
            <person name="Barry K."/>
            <person name="Miller A.N."/>
            <person name="Grigoriev I.V."/>
            <person name="Debuchy R."/>
            <person name="Gladieux P."/>
            <person name="Hiltunen Thoren M."/>
            <person name="Johannesson H."/>
        </authorList>
    </citation>
    <scope>NUCLEOTIDE SEQUENCE</scope>
    <source>
        <strain evidence="8">PSN243</strain>
    </source>
</reference>
<dbReference type="InterPro" id="IPR036388">
    <property type="entry name" value="WH-like_DNA-bd_sf"/>
</dbReference>
<evidence type="ECO:0000256" key="1">
    <source>
        <dbReference type="ARBA" id="ARBA00005446"/>
    </source>
</evidence>
<dbReference type="InterPro" id="IPR018982">
    <property type="entry name" value="RQC_domain"/>
</dbReference>
<dbReference type="InterPro" id="IPR027417">
    <property type="entry name" value="P-loop_NTPase"/>
</dbReference>
<comment type="caution">
    <text evidence="8">The sequence shown here is derived from an EMBL/GenBank/DDBJ whole genome shotgun (WGS) entry which is preliminary data.</text>
</comment>
<sequence>MSEEKLRSEATLLNCSGYFPRYLGSFLEYPRVTRSVAGKLAYFEVRQKEKGTVRSIGDLINSQYDGQTGIVYTLSRKSAEEIAQKLYEHADKARVQRDWQQGTLKVVVVAIDFGMGIDKPDVRCVIHYYLPKSLEGYYQETGRAGRDARQRGMLNRVVHFCENKRDCRRRFDKIDCQRTCDNCKAGGRFILRDYTNFAVAALQLIQANRRMTMAQCAGVLLGKKPSNNRLVTKHYGVAKELKLHEVHMMIYKLLAEDALDEDDRINRVGIAIQYFTDQINREANEFF</sequence>
<keyword evidence="9" id="KW-1185">Reference proteome</keyword>
<dbReference type="EMBL" id="MU865930">
    <property type="protein sequence ID" value="KAK4450971.1"/>
    <property type="molecule type" value="Genomic_DNA"/>
</dbReference>
<dbReference type="PANTHER" id="PTHR13710:SF153">
    <property type="entry name" value="RECQ-LIKE DNA HELICASE BLM"/>
    <property type="match status" value="1"/>
</dbReference>
<dbReference type="Gene3D" id="1.10.10.10">
    <property type="entry name" value="Winged helix-like DNA-binding domain superfamily/Winged helix DNA-binding domain"/>
    <property type="match status" value="1"/>
</dbReference>
<dbReference type="InterPro" id="IPR001650">
    <property type="entry name" value="Helicase_C-like"/>
</dbReference>
<dbReference type="GO" id="GO:0005737">
    <property type="term" value="C:cytoplasm"/>
    <property type="evidence" value="ECO:0007669"/>
    <property type="project" value="TreeGrafter"/>
</dbReference>
<keyword evidence="8" id="KW-0378">Hydrolase</keyword>
<dbReference type="GO" id="GO:0000724">
    <property type="term" value="P:double-strand break repair via homologous recombination"/>
    <property type="evidence" value="ECO:0007669"/>
    <property type="project" value="TreeGrafter"/>
</dbReference>
<dbReference type="GO" id="GO:0006260">
    <property type="term" value="P:DNA replication"/>
    <property type="evidence" value="ECO:0007669"/>
    <property type="project" value="InterPro"/>
</dbReference>
<dbReference type="AlphaFoldDB" id="A0AAV9GRI4"/>
<comment type="similarity">
    <text evidence="1">Belongs to the helicase family. RecQ subfamily.</text>
</comment>
<keyword evidence="4" id="KW-0539">Nucleus</keyword>
<proteinExistence type="inferred from homology"/>
<dbReference type="GO" id="GO:0009378">
    <property type="term" value="F:four-way junction helicase activity"/>
    <property type="evidence" value="ECO:0007669"/>
    <property type="project" value="TreeGrafter"/>
</dbReference>
<protein>
    <recommendedName>
        <fullName evidence="6">DNA 3'-5' helicase</fullName>
        <ecNumber evidence="6">5.6.2.4</ecNumber>
    </recommendedName>
</protein>
<evidence type="ECO:0000256" key="3">
    <source>
        <dbReference type="ARBA" id="ARBA00023235"/>
    </source>
</evidence>
<dbReference type="GO" id="GO:0003677">
    <property type="term" value="F:DNA binding"/>
    <property type="evidence" value="ECO:0007669"/>
    <property type="project" value="UniProtKB-KW"/>
</dbReference>
<organism evidence="8 9">
    <name type="scientific">Podospora aff. communis PSN243</name>
    <dbReference type="NCBI Taxonomy" id="3040156"/>
    <lineage>
        <taxon>Eukaryota</taxon>
        <taxon>Fungi</taxon>
        <taxon>Dikarya</taxon>
        <taxon>Ascomycota</taxon>
        <taxon>Pezizomycotina</taxon>
        <taxon>Sordariomycetes</taxon>
        <taxon>Sordariomycetidae</taxon>
        <taxon>Sordariales</taxon>
        <taxon>Podosporaceae</taxon>
        <taxon>Podospora</taxon>
    </lineage>
</organism>
<dbReference type="Pfam" id="PF00271">
    <property type="entry name" value="Helicase_C"/>
    <property type="match status" value="1"/>
</dbReference>
<gene>
    <name evidence="8" type="ORF">QBC34DRAFT_447923</name>
</gene>
<evidence type="ECO:0000256" key="6">
    <source>
        <dbReference type="ARBA" id="ARBA00034808"/>
    </source>
</evidence>
<name>A0AAV9GRI4_9PEZI</name>
<reference evidence="8" key="2">
    <citation type="submission" date="2023-05" db="EMBL/GenBank/DDBJ databases">
        <authorList>
            <consortium name="Lawrence Berkeley National Laboratory"/>
            <person name="Steindorff A."/>
            <person name="Hensen N."/>
            <person name="Bonometti L."/>
            <person name="Westerberg I."/>
            <person name="Brannstrom I.O."/>
            <person name="Guillou S."/>
            <person name="Cros-Aarteil S."/>
            <person name="Calhoun S."/>
            <person name="Haridas S."/>
            <person name="Kuo A."/>
            <person name="Mondo S."/>
            <person name="Pangilinan J."/>
            <person name="Riley R."/>
            <person name="Labutti K."/>
            <person name="Andreopoulos B."/>
            <person name="Lipzen A."/>
            <person name="Chen C."/>
            <person name="Yanf M."/>
            <person name="Daum C."/>
            <person name="Ng V."/>
            <person name="Clum A."/>
            <person name="Ohm R."/>
            <person name="Martin F."/>
            <person name="Silar P."/>
            <person name="Natvig D."/>
            <person name="Lalanne C."/>
            <person name="Gautier V."/>
            <person name="Ament-Velasquez S.L."/>
            <person name="Kruys A."/>
            <person name="Hutchinson M.I."/>
            <person name="Powell A.J."/>
            <person name="Barry K."/>
            <person name="Miller A.N."/>
            <person name="Grigoriev I.V."/>
            <person name="Debuchy R."/>
            <person name="Gladieux P."/>
            <person name="Thoren M.H."/>
            <person name="Johannesson H."/>
        </authorList>
    </citation>
    <scope>NUCLEOTIDE SEQUENCE</scope>
    <source>
        <strain evidence="8">PSN243</strain>
    </source>
</reference>
<evidence type="ECO:0000313" key="9">
    <source>
        <dbReference type="Proteomes" id="UP001321760"/>
    </source>
</evidence>
<dbReference type="PANTHER" id="PTHR13710">
    <property type="entry name" value="DNA HELICASE RECQ FAMILY MEMBER"/>
    <property type="match status" value="1"/>
</dbReference>
<evidence type="ECO:0000256" key="5">
    <source>
        <dbReference type="ARBA" id="ARBA00034617"/>
    </source>
</evidence>